<protein>
    <submittedName>
        <fullName evidence="4">DUF5123 domain-containing protein</fullName>
    </submittedName>
</protein>
<dbReference type="InterPro" id="IPR036116">
    <property type="entry name" value="FN3_sf"/>
</dbReference>
<name>A0A395VVC0_BACOV</name>
<comment type="caution">
    <text evidence="4">The sequence shown here is derived from an EMBL/GenBank/DDBJ whole genome shotgun (WGS) entry which is preliminary data.</text>
</comment>
<dbReference type="PROSITE" id="PS51257">
    <property type="entry name" value="PROKAR_LIPOPROTEIN"/>
    <property type="match status" value="1"/>
</dbReference>
<dbReference type="EMBL" id="VWFC01000011">
    <property type="protein sequence ID" value="KAB1326631.1"/>
    <property type="molecule type" value="Genomic_DNA"/>
</dbReference>
<dbReference type="InterPro" id="IPR011050">
    <property type="entry name" value="Pectin_lyase_fold/virulence"/>
</dbReference>
<sequence>MIKLLRKLATAMLPALLCGTLFIGCEADDKYTKVDDLFQPRFVLEKPEVKANSVTLVWYKVNDAISYTVQLHQDQYYTSLFMEIETTDPYVFIDDIPYGTTFYIRVRSNAANATNNSQWKYTSASTEARPEYAQLVEDVSKTEITESSAIIRWKKDNKQNPVDSISIIPMMNTTLPGISRYLTIEEMMQGFAEVDGLTKNTLYAVNLYDTSKPRKYDKPYNQVTFRTAGPSAMSIPVGLDDDLSAMLLNNDVDPEVPEGTEYYLPAGSSYRVTPFALMKGFRLAGSRDGVKPIVVLEGSWSIAEGSYLSSLEFDNIEFRHEANNNYFMNTSKAYTIENVSFVNCDFISLRRGFWRHQSANAKYIMNLEMEGCRFEGCGWQTSAYGAFNLQSFDKDNGVSYDQVDRAIFRNCTFSNDNDGTNGYGWGNLFYAPYMDKPIDLEYKNVTIYNYSRNQRLINIESAVGSKLVMEGILLASPCGDLFAIGANTTTTFSNNYTTADYTLGGKNMNATDLKITAVELFADPANGDLTIKDTSSPIVSNRAGDTRWLP</sequence>
<reference evidence="4 5" key="1">
    <citation type="submission" date="2018-08" db="EMBL/GenBank/DDBJ databases">
        <title>A genome reference for cultivated species of the human gut microbiota.</title>
        <authorList>
            <person name="Zou Y."/>
            <person name="Xue W."/>
            <person name="Luo G."/>
        </authorList>
    </citation>
    <scope>NUCLEOTIDE SEQUENCE [LARGE SCALE GENOMIC DNA]</scope>
    <source>
        <strain evidence="4 5">AF20-9LB</strain>
    </source>
</reference>
<dbReference type="InterPro" id="IPR012334">
    <property type="entry name" value="Pectin_lyas_fold"/>
</dbReference>
<dbReference type="EMBL" id="VWKB01000030">
    <property type="protein sequence ID" value="KAA4093111.1"/>
    <property type="molecule type" value="Genomic_DNA"/>
</dbReference>
<dbReference type="Gene3D" id="2.160.20.10">
    <property type="entry name" value="Single-stranded right-handed beta-helix, Pectin lyase-like"/>
    <property type="match status" value="1"/>
</dbReference>
<evidence type="ECO:0000313" key="7">
    <source>
        <dbReference type="Proteomes" id="UP000473905"/>
    </source>
</evidence>
<dbReference type="EMBL" id="QRVZ01000011">
    <property type="protein sequence ID" value="RGS82780.1"/>
    <property type="molecule type" value="Genomic_DNA"/>
</dbReference>
<evidence type="ECO:0000313" key="6">
    <source>
        <dbReference type="Proteomes" id="UP000375690"/>
    </source>
</evidence>
<dbReference type="Proteomes" id="UP000473905">
    <property type="component" value="Unassembled WGS sequence"/>
</dbReference>
<dbReference type="Proteomes" id="UP000375690">
    <property type="component" value="Unassembled WGS sequence"/>
</dbReference>
<keyword evidence="1" id="KW-0732">Signal</keyword>
<evidence type="ECO:0000313" key="4">
    <source>
        <dbReference type="EMBL" id="RGS82780.1"/>
    </source>
</evidence>
<feature type="chain" id="PRO_5044587914" evidence="1">
    <location>
        <begin position="24"/>
        <end position="550"/>
    </location>
</feature>
<gene>
    <name evidence="4" type="ORF">DWX70_14865</name>
    <name evidence="3" type="ORF">F3B53_11570</name>
    <name evidence="2" type="ORF">F3D66_20495</name>
</gene>
<proteinExistence type="predicted"/>
<reference evidence="6 7" key="2">
    <citation type="journal article" date="2019" name="Nat. Med.">
        <title>A library of human gut bacterial isolates paired with longitudinal multiomics data enables mechanistic microbiome research.</title>
        <authorList>
            <person name="Poyet M."/>
            <person name="Groussin M."/>
            <person name="Gibbons S.M."/>
            <person name="Avila-Pacheco J."/>
            <person name="Jiang X."/>
            <person name="Kearney S.M."/>
            <person name="Perrotta A.R."/>
            <person name="Berdy B."/>
            <person name="Zhao S."/>
            <person name="Lieberman T.D."/>
            <person name="Swanson P.K."/>
            <person name="Smith M."/>
            <person name="Roesemann S."/>
            <person name="Alexander J.E."/>
            <person name="Rich S.A."/>
            <person name="Livny J."/>
            <person name="Vlamakis H."/>
            <person name="Clish C."/>
            <person name="Bullock K."/>
            <person name="Deik A."/>
            <person name="Scott J."/>
            <person name="Pierce K.A."/>
            <person name="Xavier R.J."/>
            <person name="Alm E.J."/>
        </authorList>
    </citation>
    <scope>NUCLEOTIDE SEQUENCE [LARGE SCALE GENOMIC DNA]</scope>
    <source>
        <strain evidence="2 7">BIOML-A134</strain>
        <strain evidence="3 6">BIOML-A2</strain>
    </source>
</reference>
<evidence type="ECO:0000313" key="2">
    <source>
        <dbReference type="EMBL" id="KAA4093111.1"/>
    </source>
</evidence>
<evidence type="ECO:0000313" key="5">
    <source>
        <dbReference type="Proteomes" id="UP000266492"/>
    </source>
</evidence>
<dbReference type="SUPFAM" id="SSF51126">
    <property type="entry name" value="Pectin lyase-like"/>
    <property type="match status" value="1"/>
</dbReference>
<dbReference type="SUPFAM" id="SSF49265">
    <property type="entry name" value="Fibronectin type III"/>
    <property type="match status" value="1"/>
</dbReference>
<dbReference type="AlphaFoldDB" id="A0A395VVC0"/>
<evidence type="ECO:0000256" key="1">
    <source>
        <dbReference type="SAM" id="SignalP"/>
    </source>
</evidence>
<accession>A0A395VVC0</accession>
<dbReference type="RefSeq" id="WP_008777425.1">
    <property type="nucleotide sequence ID" value="NZ_CAAKNR010000147.1"/>
</dbReference>
<feature type="signal peptide" evidence="1">
    <location>
        <begin position="1"/>
        <end position="23"/>
    </location>
</feature>
<keyword evidence="7" id="KW-1185">Reference proteome</keyword>
<dbReference type="Proteomes" id="UP000266492">
    <property type="component" value="Unassembled WGS sequence"/>
</dbReference>
<organism evidence="4 5">
    <name type="scientific">Bacteroides ovatus</name>
    <dbReference type="NCBI Taxonomy" id="28116"/>
    <lineage>
        <taxon>Bacteria</taxon>
        <taxon>Pseudomonadati</taxon>
        <taxon>Bacteroidota</taxon>
        <taxon>Bacteroidia</taxon>
        <taxon>Bacteroidales</taxon>
        <taxon>Bacteroidaceae</taxon>
        <taxon>Bacteroides</taxon>
    </lineage>
</organism>
<evidence type="ECO:0000313" key="3">
    <source>
        <dbReference type="EMBL" id="KAB1326631.1"/>
    </source>
</evidence>